<organism evidence="1 2">
    <name type="scientific">Diploptera punctata</name>
    <name type="common">Pacific beetle cockroach</name>
    <dbReference type="NCBI Taxonomy" id="6984"/>
    <lineage>
        <taxon>Eukaryota</taxon>
        <taxon>Metazoa</taxon>
        <taxon>Ecdysozoa</taxon>
        <taxon>Arthropoda</taxon>
        <taxon>Hexapoda</taxon>
        <taxon>Insecta</taxon>
        <taxon>Pterygota</taxon>
        <taxon>Neoptera</taxon>
        <taxon>Polyneoptera</taxon>
        <taxon>Dictyoptera</taxon>
        <taxon>Blattodea</taxon>
        <taxon>Blaberoidea</taxon>
        <taxon>Blaberidae</taxon>
        <taxon>Diplopterinae</taxon>
        <taxon>Diploptera</taxon>
    </lineage>
</organism>
<dbReference type="EMBL" id="JASPKZ010007832">
    <property type="protein sequence ID" value="KAJ9581965.1"/>
    <property type="molecule type" value="Genomic_DNA"/>
</dbReference>
<feature type="non-terminal residue" evidence="1">
    <location>
        <position position="51"/>
    </location>
</feature>
<comment type="caution">
    <text evidence="1">The sequence shown here is derived from an EMBL/GenBank/DDBJ whole genome shotgun (WGS) entry which is preliminary data.</text>
</comment>
<keyword evidence="2" id="KW-1185">Reference proteome</keyword>
<reference evidence="1" key="2">
    <citation type="submission" date="2023-05" db="EMBL/GenBank/DDBJ databases">
        <authorList>
            <person name="Fouks B."/>
        </authorList>
    </citation>
    <scope>NUCLEOTIDE SEQUENCE</scope>
    <source>
        <strain evidence="1">Stay&amp;Tobe</strain>
        <tissue evidence="1">Testes</tissue>
    </source>
</reference>
<dbReference type="AlphaFoldDB" id="A0AAD8E960"/>
<feature type="non-terminal residue" evidence="1">
    <location>
        <position position="1"/>
    </location>
</feature>
<name>A0AAD8E960_DIPPU</name>
<evidence type="ECO:0000313" key="2">
    <source>
        <dbReference type="Proteomes" id="UP001233999"/>
    </source>
</evidence>
<reference evidence="1" key="1">
    <citation type="journal article" date="2023" name="IScience">
        <title>Live-bearing cockroach genome reveals convergent evolutionary mechanisms linked to viviparity in insects and beyond.</title>
        <authorList>
            <person name="Fouks B."/>
            <person name="Harrison M.C."/>
            <person name="Mikhailova A.A."/>
            <person name="Marchal E."/>
            <person name="English S."/>
            <person name="Carruthers M."/>
            <person name="Jennings E.C."/>
            <person name="Chiamaka E.L."/>
            <person name="Frigard R.A."/>
            <person name="Pippel M."/>
            <person name="Attardo G.M."/>
            <person name="Benoit J.B."/>
            <person name="Bornberg-Bauer E."/>
            <person name="Tobe S.S."/>
        </authorList>
    </citation>
    <scope>NUCLEOTIDE SEQUENCE</scope>
    <source>
        <strain evidence="1">Stay&amp;Tobe</strain>
    </source>
</reference>
<protein>
    <submittedName>
        <fullName evidence="1">Uncharacterized protein</fullName>
    </submittedName>
</protein>
<sequence>AVPCWLAEGDVEVFVSSAVLTMGAAWCRERAAAAQNSKSPLDRVIVQCVTQ</sequence>
<accession>A0AAD8E960</accession>
<gene>
    <name evidence="1" type="ORF">L9F63_003655</name>
</gene>
<proteinExistence type="predicted"/>
<dbReference type="Proteomes" id="UP001233999">
    <property type="component" value="Unassembled WGS sequence"/>
</dbReference>
<evidence type="ECO:0000313" key="1">
    <source>
        <dbReference type="EMBL" id="KAJ9581965.1"/>
    </source>
</evidence>